<accession>A0A2N9AWZ3</accession>
<evidence type="ECO:0000313" key="2">
    <source>
        <dbReference type="EMBL" id="SOR31839.1"/>
    </source>
</evidence>
<feature type="compositionally biased region" description="Low complexity" evidence="1">
    <location>
        <begin position="1"/>
        <end position="24"/>
    </location>
</feature>
<sequence>MTPSTTAPSKTPSSASPTAPTAKPGHGEGSATGSVVPFAPATTRRFRREADDAPRGQILLFMGVRYERMPEAEALPVPRRRRS</sequence>
<name>A0A2N9AWZ3_METEX</name>
<proteinExistence type="predicted"/>
<feature type="region of interest" description="Disordered" evidence="1">
    <location>
        <begin position="1"/>
        <end position="55"/>
    </location>
</feature>
<evidence type="ECO:0000256" key="1">
    <source>
        <dbReference type="SAM" id="MobiDB-lite"/>
    </source>
</evidence>
<dbReference type="Proteomes" id="UP000233769">
    <property type="component" value="Chromosome tk0001"/>
</dbReference>
<evidence type="ECO:0000313" key="3">
    <source>
        <dbReference type="Proteomes" id="UP000233769"/>
    </source>
</evidence>
<dbReference type="EMBL" id="LT962688">
    <property type="protein sequence ID" value="SOR31839.1"/>
    <property type="molecule type" value="Genomic_DNA"/>
</dbReference>
<gene>
    <name evidence="2" type="ORF">TK0001_5263</name>
</gene>
<organism evidence="2 3">
    <name type="scientific">Methylorubrum extorquens</name>
    <name type="common">Methylobacterium dichloromethanicum</name>
    <name type="synonym">Methylobacterium extorquens</name>
    <dbReference type="NCBI Taxonomy" id="408"/>
    <lineage>
        <taxon>Bacteria</taxon>
        <taxon>Pseudomonadati</taxon>
        <taxon>Pseudomonadota</taxon>
        <taxon>Alphaproteobacteria</taxon>
        <taxon>Hyphomicrobiales</taxon>
        <taxon>Methylobacteriaceae</taxon>
        <taxon>Methylorubrum</taxon>
    </lineage>
</organism>
<dbReference type="AlphaFoldDB" id="A0A2N9AWZ3"/>
<reference evidence="3" key="1">
    <citation type="submission" date="2017-10" db="EMBL/GenBank/DDBJ databases">
        <authorList>
            <person name="Regsiter A."/>
            <person name="William W."/>
        </authorList>
    </citation>
    <scope>NUCLEOTIDE SEQUENCE [LARGE SCALE GENOMIC DNA]</scope>
</reference>
<protein>
    <submittedName>
        <fullName evidence="2">Uncharacterized protein</fullName>
    </submittedName>
</protein>